<dbReference type="AlphaFoldDB" id="B6YQK7"/>
<keyword evidence="13" id="KW-1185">Reference proteome</keyword>
<evidence type="ECO:0000256" key="3">
    <source>
        <dbReference type="ARBA" id="ARBA00022618"/>
    </source>
</evidence>
<keyword evidence="3 8" id="KW-0132">Cell division</keyword>
<dbReference type="InterPro" id="IPR003008">
    <property type="entry name" value="Tubulin_FtsZ_GTPase"/>
</dbReference>
<dbReference type="GO" id="GO:0005737">
    <property type="term" value="C:cytoplasm"/>
    <property type="evidence" value="ECO:0007669"/>
    <property type="project" value="UniProtKB-SubCell"/>
</dbReference>
<keyword evidence="5 8" id="KW-0342">GTP-binding</keyword>
<keyword evidence="2 8" id="KW-0963">Cytoplasm</keyword>
<feature type="binding site" evidence="8">
    <location>
        <position position="148"/>
    </location>
    <ligand>
        <name>GTP</name>
        <dbReference type="ChEBI" id="CHEBI:37565"/>
    </ligand>
</feature>
<organism evidence="12 13">
    <name type="scientific">Azobacteroides pseudotrichonymphae genomovar. CFP2</name>
    <dbReference type="NCBI Taxonomy" id="511995"/>
    <lineage>
        <taxon>Bacteria</taxon>
        <taxon>Pseudomonadati</taxon>
        <taxon>Bacteroidota</taxon>
        <taxon>Bacteroidia</taxon>
        <taxon>Bacteroidales</taxon>
        <taxon>Candidatus Azobacteroides</taxon>
    </lineage>
</organism>
<dbReference type="SUPFAM" id="SSF55307">
    <property type="entry name" value="Tubulin C-terminal domain-like"/>
    <property type="match status" value="1"/>
</dbReference>
<dbReference type="SUPFAM" id="SSF52490">
    <property type="entry name" value="Tubulin nucleotide-binding domain-like"/>
    <property type="match status" value="1"/>
</dbReference>
<keyword evidence="7 8" id="KW-0131">Cell cycle</keyword>
<evidence type="ECO:0000256" key="9">
    <source>
        <dbReference type="NCBIfam" id="TIGR00065"/>
    </source>
</evidence>
<proteinExistence type="inferred from homology"/>
<dbReference type="Gene3D" id="3.40.50.1440">
    <property type="entry name" value="Tubulin/FtsZ, GTPase domain"/>
    <property type="match status" value="1"/>
</dbReference>
<dbReference type="PANTHER" id="PTHR30314">
    <property type="entry name" value="CELL DIVISION PROTEIN FTSZ-RELATED"/>
    <property type="match status" value="1"/>
</dbReference>
<comment type="function">
    <text evidence="8">Essential cell division protein that forms a contractile ring structure (Z ring) at the future cell division site. The regulation of the ring assembly controls the timing and the location of cell division. One of the functions of the FtsZ ring is to recruit other cell division proteins to the septum to produce a new cell wall between the dividing cells. Binds GTP and shows GTPase activity.</text>
</comment>
<dbReference type="InterPro" id="IPR018316">
    <property type="entry name" value="Tubulin/FtsZ_2-layer-sand-dom"/>
</dbReference>
<accession>B6YQK7</accession>
<dbReference type="PANTHER" id="PTHR30314:SF3">
    <property type="entry name" value="MITOCHONDRIAL DIVISION PROTEIN FSZA"/>
    <property type="match status" value="1"/>
</dbReference>
<dbReference type="CDD" id="cd02201">
    <property type="entry name" value="FtsZ_type1"/>
    <property type="match status" value="1"/>
</dbReference>
<dbReference type="SMART" id="SM00865">
    <property type="entry name" value="Tubulin_C"/>
    <property type="match status" value="1"/>
</dbReference>
<dbReference type="Proteomes" id="UP000000723">
    <property type="component" value="Chromosome"/>
</dbReference>
<dbReference type="Gene3D" id="3.30.1330.20">
    <property type="entry name" value="Tubulin/FtsZ, C-terminal domain"/>
    <property type="match status" value="1"/>
</dbReference>
<dbReference type="GO" id="GO:0051258">
    <property type="term" value="P:protein polymerization"/>
    <property type="evidence" value="ECO:0007669"/>
    <property type="project" value="UniProtKB-UniRule"/>
</dbReference>
<sequence>MEDVLMGFDFPIEQPAIIKVIGVGGGGGNAVTHMYKEGIRDVTFALCNTDNQALIESEVPVKIQLGKNITKGLGAGNNPCIAKQAAEESISDINKLLSDGTQMVFVTAGMGGGTGTGAAPIIAKTAKEMDILTVGIVTIPFLFERMPKILQALKGVEELRNNVDALLVLNNERLLDIHSKMSVRDAFKKADSTLTTAARGIAEVITIPGHINLDFADVKATLKNGGVAVMSNGFGTGENRVSKACEDALNSPLLNNTDIFRAIKILFNFYCSSAKELQMNEMNEVTDFMSRFDKRIEVIWGYSIDDTLNDQVKVTILATGFGKESIPMIDMLSAEMEAKNIEEIQLIDEYYGKGIARSLGRKAIPKPFVFKSVEQMADDEIIEALIKYPAYNRSSALMFEIARKAEDHHTSIIN</sequence>
<dbReference type="NCBIfam" id="TIGR00065">
    <property type="entry name" value="ftsZ"/>
    <property type="match status" value="1"/>
</dbReference>
<evidence type="ECO:0000313" key="13">
    <source>
        <dbReference type="Proteomes" id="UP000000723"/>
    </source>
</evidence>
<dbReference type="HOGENOM" id="CLU_024865_0_1_10"/>
<evidence type="ECO:0000256" key="2">
    <source>
        <dbReference type="ARBA" id="ARBA00022490"/>
    </source>
</evidence>
<feature type="binding site" evidence="8">
    <location>
        <position position="191"/>
    </location>
    <ligand>
        <name>GTP</name>
        <dbReference type="ChEBI" id="CHEBI:37565"/>
    </ligand>
</feature>
<evidence type="ECO:0000256" key="4">
    <source>
        <dbReference type="ARBA" id="ARBA00022741"/>
    </source>
</evidence>
<evidence type="ECO:0000256" key="8">
    <source>
        <dbReference type="HAMAP-Rule" id="MF_00909"/>
    </source>
</evidence>
<dbReference type="PRINTS" id="PR00423">
    <property type="entry name" value="CELLDVISFTSZ"/>
</dbReference>
<feature type="binding site" evidence="8">
    <location>
        <begin position="25"/>
        <end position="29"/>
    </location>
    <ligand>
        <name>GTP</name>
        <dbReference type="ChEBI" id="CHEBI:37565"/>
    </ligand>
</feature>
<reference evidence="13" key="1">
    <citation type="journal article" date="2008" name="Science">
        <title>Genome of an endosymbiont coupling N2 fixation to cellulolysis within RT protist cells in termite gut.</title>
        <authorList>
            <person name="Hongoh Y."/>
            <person name="Sharma V.K."/>
            <person name="Prakash T."/>
            <person name="Noda S."/>
            <person name="Toh H."/>
            <person name="Taylor T.D."/>
            <person name="Kudo T."/>
            <person name="Sakaki Y."/>
            <person name="Toyoda A."/>
            <person name="Hattori M."/>
            <person name="Ohkuma M."/>
        </authorList>
    </citation>
    <scope>NUCLEOTIDE SEQUENCE [LARGE SCALE GENOMIC DNA]</scope>
</reference>
<dbReference type="GO" id="GO:0000917">
    <property type="term" value="P:division septum assembly"/>
    <property type="evidence" value="ECO:0007669"/>
    <property type="project" value="UniProtKB-KW"/>
</dbReference>
<dbReference type="SMART" id="SM00864">
    <property type="entry name" value="Tubulin"/>
    <property type="match status" value="1"/>
</dbReference>
<evidence type="ECO:0000259" key="11">
    <source>
        <dbReference type="SMART" id="SM00865"/>
    </source>
</evidence>
<dbReference type="HAMAP" id="MF_00909">
    <property type="entry name" value="FtsZ"/>
    <property type="match status" value="1"/>
</dbReference>
<dbReference type="Pfam" id="PF12327">
    <property type="entry name" value="FtsZ_C"/>
    <property type="match status" value="1"/>
</dbReference>
<dbReference type="InterPro" id="IPR008280">
    <property type="entry name" value="Tub_FtsZ_C"/>
</dbReference>
<dbReference type="Pfam" id="PF00091">
    <property type="entry name" value="Tubulin"/>
    <property type="match status" value="1"/>
</dbReference>
<keyword evidence="4 8" id="KW-0547">Nucleotide-binding</keyword>
<comment type="similarity">
    <text evidence="1 8">Belongs to the FtsZ family.</text>
</comment>
<gene>
    <name evidence="8" type="primary">ftsZ</name>
    <name evidence="12" type="ordered locus">CFPG_216</name>
</gene>
<keyword evidence="6 8" id="KW-0717">Septation</keyword>
<dbReference type="GO" id="GO:0005525">
    <property type="term" value="F:GTP binding"/>
    <property type="evidence" value="ECO:0007669"/>
    <property type="project" value="UniProtKB-UniRule"/>
</dbReference>
<dbReference type="GO" id="GO:0003924">
    <property type="term" value="F:GTPase activity"/>
    <property type="evidence" value="ECO:0007669"/>
    <property type="project" value="UniProtKB-UniRule"/>
</dbReference>
<comment type="subcellular location">
    <subcellularLocation>
        <location evidence="8">Cytoplasm</location>
    </subcellularLocation>
    <text evidence="8">Assembles at midcell at the inner surface of the cytoplasmic membrane.</text>
</comment>
<feature type="domain" description="Tubulin/FtsZ GTPase" evidence="10">
    <location>
        <begin position="17"/>
        <end position="209"/>
    </location>
</feature>
<dbReference type="STRING" id="511995.CFPG_216"/>
<name>B6YQK7_AZOPC</name>
<evidence type="ECO:0000256" key="7">
    <source>
        <dbReference type="ARBA" id="ARBA00023306"/>
    </source>
</evidence>
<evidence type="ECO:0000259" key="10">
    <source>
        <dbReference type="SMART" id="SM00864"/>
    </source>
</evidence>
<dbReference type="InterPro" id="IPR036525">
    <property type="entry name" value="Tubulin/FtsZ_GTPase_sf"/>
</dbReference>
<dbReference type="FunFam" id="3.40.50.1440:FF:000023">
    <property type="entry name" value="Cell division protein FtsZ"/>
    <property type="match status" value="1"/>
</dbReference>
<dbReference type="InterPro" id="IPR037103">
    <property type="entry name" value="Tubulin/FtsZ-like_C"/>
</dbReference>
<evidence type="ECO:0000313" key="12">
    <source>
        <dbReference type="EMBL" id="BAG83479.1"/>
    </source>
</evidence>
<dbReference type="InterPro" id="IPR045061">
    <property type="entry name" value="FtsZ/CetZ"/>
</dbReference>
<dbReference type="InterPro" id="IPR024757">
    <property type="entry name" value="FtsZ_C"/>
</dbReference>
<dbReference type="GO" id="GO:0043093">
    <property type="term" value="P:FtsZ-dependent cytokinesis"/>
    <property type="evidence" value="ECO:0007669"/>
    <property type="project" value="UniProtKB-UniRule"/>
</dbReference>
<dbReference type="GO" id="GO:0032153">
    <property type="term" value="C:cell division site"/>
    <property type="evidence" value="ECO:0007669"/>
    <property type="project" value="UniProtKB-UniRule"/>
</dbReference>
<evidence type="ECO:0000256" key="6">
    <source>
        <dbReference type="ARBA" id="ARBA00023210"/>
    </source>
</evidence>
<dbReference type="KEGG" id="aps:CFPG_216"/>
<evidence type="ECO:0000256" key="5">
    <source>
        <dbReference type="ARBA" id="ARBA00023134"/>
    </source>
</evidence>
<evidence type="ECO:0000256" key="1">
    <source>
        <dbReference type="ARBA" id="ARBA00009690"/>
    </source>
</evidence>
<dbReference type="InterPro" id="IPR000158">
    <property type="entry name" value="Cell_div_FtsZ"/>
</dbReference>
<dbReference type="OrthoDB" id="9813375at2"/>
<feature type="domain" description="Tubulin/FtsZ 2-layer sandwich" evidence="11">
    <location>
        <begin position="211"/>
        <end position="330"/>
    </location>
</feature>
<feature type="binding site" evidence="8">
    <location>
        <begin position="113"/>
        <end position="115"/>
    </location>
    <ligand>
        <name>GTP</name>
        <dbReference type="ChEBI" id="CHEBI:37565"/>
    </ligand>
</feature>
<dbReference type="eggNOG" id="COG0206">
    <property type="taxonomic scope" value="Bacteria"/>
</dbReference>
<comment type="subunit">
    <text evidence="8">Homodimer. Polymerizes to form a dynamic ring structure in a strictly GTP-dependent manner. Interacts directly with several other division proteins.</text>
</comment>
<feature type="binding site" evidence="8">
    <location>
        <position position="144"/>
    </location>
    <ligand>
        <name>GTP</name>
        <dbReference type="ChEBI" id="CHEBI:37565"/>
    </ligand>
</feature>
<dbReference type="EMBL" id="AP010656">
    <property type="protein sequence ID" value="BAG83479.1"/>
    <property type="molecule type" value="Genomic_DNA"/>
</dbReference>
<protein>
    <recommendedName>
        <fullName evidence="8 9">Cell division protein FtsZ</fullName>
    </recommendedName>
</protein>